<dbReference type="GO" id="GO:0005886">
    <property type="term" value="C:plasma membrane"/>
    <property type="evidence" value="ECO:0007669"/>
    <property type="project" value="UniProtKB-SubCell"/>
</dbReference>
<organism evidence="12 13">
    <name type="scientific">Triplophysa tibetana</name>
    <dbReference type="NCBI Taxonomy" id="1572043"/>
    <lineage>
        <taxon>Eukaryota</taxon>
        <taxon>Metazoa</taxon>
        <taxon>Chordata</taxon>
        <taxon>Craniata</taxon>
        <taxon>Vertebrata</taxon>
        <taxon>Euteleostomi</taxon>
        <taxon>Actinopterygii</taxon>
        <taxon>Neopterygii</taxon>
        <taxon>Teleostei</taxon>
        <taxon>Ostariophysi</taxon>
        <taxon>Cypriniformes</taxon>
        <taxon>Nemacheilidae</taxon>
        <taxon>Triplophysa</taxon>
    </lineage>
</organism>
<keyword evidence="5 9" id="KW-1133">Transmembrane helix</keyword>
<evidence type="ECO:0000313" key="12">
    <source>
        <dbReference type="EMBL" id="KAA0713571.1"/>
    </source>
</evidence>
<evidence type="ECO:0000256" key="7">
    <source>
        <dbReference type="ARBA" id="ARBA00023170"/>
    </source>
</evidence>
<feature type="transmembrane region" description="Helical" evidence="9">
    <location>
        <begin position="275"/>
        <end position="296"/>
    </location>
</feature>
<dbReference type="GO" id="GO:0030368">
    <property type="term" value="F:interleukin-17 receptor activity"/>
    <property type="evidence" value="ECO:0007669"/>
    <property type="project" value="InterPro"/>
</dbReference>
<proteinExistence type="predicted"/>
<keyword evidence="8" id="KW-0325">Glycoprotein</keyword>
<dbReference type="InterPro" id="IPR039465">
    <property type="entry name" value="IL-17_rcpt-like"/>
</dbReference>
<dbReference type="AlphaFoldDB" id="A0A5A9NXN4"/>
<sequence length="511" mass="57640">MLMSLDIMRRVLVFILLIQHTTSNSISPKVVATCTRSNDSYPEMYSQHLSNPSPLDGLNGELSECQTSFTVNWSINIDGSIRSLTGTWIALIIDPFDIDSYRCDYQPSFTSEQNNLNGLQQLHFSFTVSVASVSVWPNEISVSGFNLPTPNTESEEYIQHYTFTTQGFDCNVTTKPLCDQWDADISSVLHGEKIIVTFTTSSMFNRYTVTLAKKTQVLNTTEIKEVSKREKHREELTYTEDSEDLTVLITATSFENDECKAALHEVNHTVNRSGLTVAVGFVLALLLILISCYIICKILGWCKRSGRSADAVCLQLLVVYPAADCAFQHAVTVLAEFLQDCGDVKVVIDMWEKERVAEQGLIRWIHTQAELADIILLILPLQHTHAEDLKVVPAPVVSHHTVSASASPLFALALNLFTGSAHDPRWREKFWVVQLAERKEKRSVPAEVRGCRMFVLPRDLQKLHQKICSRSNVQRSAVRRRFTSTMFKEASWKVKEGFEQLDMPDCVSHTV</sequence>
<evidence type="ECO:0000256" key="2">
    <source>
        <dbReference type="ARBA" id="ARBA00022475"/>
    </source>
</evidence>
<reference evidence="12 13" key="1">
    <citation type="journal article" date="2019" name="Mol. Ecol. Resour.">
        <title>Chromosome-level genome assembly of Triplophysa tibetana, a fish adapted to the harsh high-altitude environment of the Tibetan Plateau.</title>
        <authorList>
            <person name="Yang X."/>
            <person name="Liu H."/>
            <person name="Ma Z."/>
            <person name="Zou Y."/>
            <person name="Zou M."/>
            <person name="Mao Y."/>
            <person name="Li X."/>
            <person name="Wang H."/>
            <person name="Chen T."/>
            <person name="Wang W."/>
            <person name="Yang R."/>
        </authorList>
    </citation>
    <scope>NUCLEOTIDE SEQUENCE [LARGE SCALE GENOMIC DNA]</scope>
    <source>
        <strain evidence="12">TTIB1903HZAU</strain>
        <tissue evidence="12">Muscle</tissue>
    </source>
</reference>
<feature type="chain" id="PRO_5022906206" evidence="10">
    <location>
        <begin position="24"/>
        <end position="511"/>
    </location>
</feature>
<evidence type="ECO:0000256" key="9">
    <source>
        <dbReference type="SAM" id="Phobius"/>
    </source>
</evidence>
<keyword evidence="2" id="KW-1003">Cell membrane</keyword>
<name>A0A5A9NXN4_9TELE</name>
<evidence type="ECO:0000256" key="5">
    <source>
        <dbReference type="ARBA" id="ARBA00022989"/>
    </source>
</evidence>
<keyword evidence="3 9" id="KW-0812">Transmembrane</keyword>
<evidence type="ECO:0000256" key="8">
    <source>
        <dbReference type="ARBA" id="ARBA00023180"/>
    </source>
</evidence>
<dbReference type="Proteomes" id="UP000324632">
    <property type="component" value="Chromosome 12"/>
</dbReference>
<protein>
    <submittedName>
        <fullName evidence="12">Interleukin-17 receptor B</fullName>
    </submittedName>
</protein>
<dbReference type="InterPro" id="IPR038683">
    <property type="entry name" value="IL17RA/B_FnIII-like_1_sf"/>
</dbReference>
<dbReference type="PANTHER" id="PTHR15583:SF11">
    <property type="entry name" value="INTERLEUKIN-17 RECEPTOR B"/>
    <property type="match status" value="1"/>
</dbReference>
<evidence type="ECO:0000256" key="10">
    <source>
        <dbReference type="SAM" id="SignalP"/>
    </source>
</evidence>
<evidence type="ECO:0000313" key="13">
    <source>
        <dbReference type="Proteomes" id="UP000324632"/>
    </source>
</evidence>
<feature type="domain" description="SEFIR" evidence="11">
    <location>
        <begin position="316"/>
        <end position="466"/>
    </location>
</feature>
<evidence type="ECO:0000256" key="1">
    <source>
        <dbReference type="ARBA" id="ARBA00004251"/>
    </source>
</evidence>
<dbReference type="Pfam" id="PF08357">
    <property type="entry name" value="SEFIR"/>
    <property type="match status" value="1"/>
</dbReference>
<keyword evidence="13" id="KW-1185">Reference proteome</keyword>
<dbReference type="EMBL" id="SOYY01000012">
    <property type="protein sequence ID" value="KAA0713571.1"/>
    <property type="molecule type" value="Genomic_DNA"/>
</dbReference>
<keyword evidence="7 12" id="KW-0675">Receptor</keyword>
<accession>A0A5A9NXN4</accession>
<comment type="caution">
    <text evidence="12">The sequence shown here is derived from an EMBL/GenBank/DDBJ whole genome shotgun (WGS) entry which is preliminary data.</text>
</comment>
<dbReference type="InterPro" id="IPR013568">
    <property type="entry name" value="SEFIR_dom"/>
</dbReference>
<dbReference type="PANTHER" id="PTHR15583">
    <property type="entry name" value="INTERLEUKIN-17 RECEPTOR"/>
    <property type="match status" value="1"/>
</dbReference>
<evidence type="ECO:0000256" key="3">
    <source>
        <dbReference type="ARBA" id="ARBA00022692"/>
    </source>
</evidence>
<gene>
    <name evidence="12" type="ORF">E1301_Tti021836</name>
</gene>
<evidence type="ECO:0000259" key="11">
    <source>
        <dbReference type="Pfam" id="PF08357"/>
    </source>
</evidence>
<dbReference type="Gene3D" id="3.40.50.11530">
    <property type="match status" value="1"/>
</dbReference>
<keyword evidence="4 10" id="KW-0732">Signal</keyword>
<feature type="signal peptide" evidence="10">
    <location>
        <begin position="1"/>
        <end position="23"/>
    </location>
</feature>
<comment type="subcellular location">
    <subcellularLocation>
        <location evidence="1">Cell membrane</location>
        <topology evidence="1">Single-pass type I membrane protein</topology>
    </subcellularLocation>
</comment>
<evidence type="ECO:0000256" key="4">
    <source>
        <dbReference type="ARBA" id="ARBA00022729"/>
    </source>
</evidence>
<evidence type="ECO:0000256" key="6">
    <source>
        <dbReference type="ARBA" id="ARBA00023136"/>
    </source>
</evidence>
<keyword evidence="6 9" id="KW-0472">Membrane</keyword>
<dbReference type="Gene3D" id="2.60.40.2160">
    <property type="entry name" value="Interleukin-17 receptor A/B, fibronectin-III-like domain 1"/>
    <property type="match status" value="1"/>
</dbReference>